<dbReference type="EC" id="3.5.1.28" evidence="5"/>
<dbReference type="InterPro" id="IPR002502">
    <property type="entry name" value="Amidase_domain"/>
</dbReference>
<comment type="similarity">
    <text evidence="4">Belongs to the N-acetylmuramoyl-L-alanine amidase 2 family.</text>
</comment>
<sequence length="200" mass="22041">MIRVTDFTITDGRLAPARWCPSPNFGPRPTDGAGDITLLVIHNISLPPGQYGGGYVEAFFQNRLPVADHPYFAEIAALQVSSHLFINRQGEVVQFVNLNDRAWHAGASCHSGRDNCNDYSVGIELEGTDTDAYTDAQYRTLIDVSEALLAAYPDLHRGRITGHEHIAPGRKTDPGIAFNWHRLFQGLAHRMNSASAQEDV</sequence>
<keyword evidence="15" id="KW-1185">Reference proteome</keyword>
<evidence type="ECO:0000259" key="13">
    <source>
        <dbReference type="SMART" id="SM00644"/>
    </source>
</evidence>
<comment type="caution">
    <text evidence="14">The sequence shown here is derived from an EMBL/GenBank/DDBJ whole genome shotgun (WGS) entry which is preliminary data.</text>
</comment>
<reference evidence="14 15" key="1">
    <citation type="submission" date="2020-12" db="EMBL/GenBank/DDBJ databases">
        <title>Novel Thalassolituus-related marine hydrocarbonoclastic bacteria mediated algae-derived hydrocarbons mineralization in twilight zone of the northern South China Sea.</title>
        <authorList>
            <person name="Dong C."/>
        </authorList>
    </citation>
    <scope>NUCLEOTIDE SEQUENCE [LARGE SCALE GENOMIC DNA]</scope>
    <source>
        <strain evidence="14 15">IMCC1826</strain>
    </source>
</reference>
<protein>
    <recommendedName>
        <fullName evidence="11">1,6-anhydro-N-acetylmuramyl-L-alanine amidase AmpD</fullName>
        <ecNumber evidence="5">3.5.1.28</ecNumber>
    </recommendedName>
    <alternativeName>
        <fullName evidence="12">N-acetylmuramoyl-L-alanine amidase</fullName>
    </alternativeName>
</protein>
<accession>A0ABS7ZUZ2</accession>
<organism evidence="14 15">
    <name type="scientific">Thalassolituus marinus</name>
    <dbReference type="NCBI Taxonomy" id="671053"/>
    <lineage>
        <taxon>Bacteria</taxon>
        <taxon>Pseudomonadati</taxon>
        <taxon>Pseudomonadota</taxon>
        <taxon>Gammaproteobacteria</taxon>
        <taxon>Oceanospirillales</taxon>
        <taxon>Oceanospirillaceae</taxon>
        <taxon>Thalassolituus</taxon>
    </lineage>
</organism>
<evidence type="ECO:0000313" key="15">
    <source>
        <dbReference type="Proteomes" id="UP000714380"/>
    </source>
</evidence>
<comment type="subcellular location">
    <subcellularLocation>
        <location evidence="3">Cytoplasm</location>
    </subcellularLocation>
</comment>
<dbReference type="RefSeq" id="WP_225677502.1">
    <property type="nucleotide sequence ID" value="NZ_JAEDAH010000106.1"/>
</dbReference>
<dbReference type="InterPro" id="IPR036505">
    <property type="entry name" value="Amidase/PGRP_sf"/>
</dbReference>
<name>A0ABS7ZUZ2_9GAMM</name>
<evidence type="ECO:0000256" key="11">
    <source>
        <dbReference type="ARBA" id="ARBA00039257"/>
    </source>
</evidence>
<evidence type="ECO:0000256" key="3">
    <source>
        <dbReference type="ARBA" id="ARBA00004496"/>
    </source>
</evidence>
<proteinExistence type="inferred from homology"/>
<dbReference type="PANTHER" id="PTHR30417:SF4">
    <property type="entry name" value="1,6-ANHYDRO-N-ACETYLMURAMYL-L-ALANINE AMIDASE AMPD"/>
    <property type="match status" value="1"/>
</dbReference>
<keyword evidence="7" id="KW-0479">Metal-binding</keyword>
<evidence type="ECO:0000256" key="10">
    <source>
        <dbReference type="ARBA" id="ARBA00023316"/>
    </source>
</evidence>
<keyword evidence="9" id="KW-0862">Zinc</keyword>
<dbReference type="SUPFAM" id="SSF55846">
    <property type="entry name" value="N-acetylmuramoyl-L-alanine amidase-like"/>
    <property type="match status" value="1"/>
</dbReference>
<comment type="catalytic activity">
    <reaction evidence="1">
        <text>Hydrolyzes the link between N-acetylmuramoyl residues and L-amino acid residues in certain cell-wall glycopeptides.</text>
        <dbReference type="EC" id="3.5.1.28"/>
    </reaction>
</comment>
<evidence type="ECO:0000256" key="12">
    <source>
        <dbReference type="ARBA" id="ARBA00042615"/>
    </source>
</evidence>
<dbReference type="Gene3D" id="3.40.80.10">
    <property type="entry name" value="Peptidoglycan recognition protein-like"/>
    <property type="match status" value="1"/>
</dbReference>
<gene>
    <name evidence="14" type="primary">ampD</name>
    <name evidence="14" type="ORF">I9W95_18090</name>
</gene>
<comment type="cofactor">
    <cofactor evidence="2">
        <name>Zn(2+)</name>
        <dbReference type="ChEBI" id="CHEBI:29105"/>
    </cofactor>
</comment>
<evidence type="ECO:0000256" key="7">
    <source>
        <dbReference type="ARBA" id="ARBA00022723"/>
    </source>
</evidence>
<feature type="domain" description="N-acetylmuramoyl-L-alanine amidase" evidence="13">
    <location>
        <begin position="22"/>
        <end position="175"/>
    </location>
</feature>
<keyword evidence="10" id="KW-0961">Cell wall biogenesis/degradation</keyword>
<dbReference type="SMART" id="SM00644">
    <property type="entry name" value="Ami_2"/>
    <property type="match status" value="1"/>
</dbReference>
<dbReference type="Pfam" id="PF01510">
    <property type="entry name" value="Amidase_2"/>
    <property type="match status" value="1"/>
</dbReference>
<evidence type="ECO:0000256" key="8">
    <source>
        <dbReference type="ARBA" id="ARBA00022801"/>
    </source>
</evidence>
<dbReference type="InterPro" id="IPR051206">
    <property type="entry name" value="NAMLAA_amidase_2"/>
</dbReference>
<dbReference type="NCBIfam" id="NF008758">
    <property type="entry name" value="PRK11789.1"/>
    <property type="match status" value="1"/>
</dbReference>
<dbReference type="GO" id="GO:0008745">
    <property type="term" value="F:N-acetylmuramoyl-L-alanine amidase activity"/>
    <property type="evidence" value="ECO:0007669"/>
    <property type="project" value="UniProtKB-EC"/>
</dbReference>
<evidence type="ECO:0000256" key="9">
    <source>
        <dbReference type="ARBA" id="ARBA00022833"/>
    </source>
</evidence>
<dbReference type="CDD" id="cd06583">
    <property type="entry name" value="PGRP"/>
    <property type="match status" value="1"/>
</dbReference>
<dbReference type="EMBL" id="JAEDAH010000106">
    <property type="protein sequence ID" value="MCA6065511.1"/>
    <property type="molecule type" value="Genomic_DNA"/>
</dbReference>
<dbReference type="Proteomes" id="UP000714380">
    <property type="component" value="Unassembled WGS sequence"/>
</dbReference>
<evidence type="ECO:0000256" key="5">
    <source>
        <dbReference type="ARBA" id="ARBA00011901"/>
    </source>
</evidence>
<keyword evidence="8 14" id="KW-0378">Hydrolase</keyword>
<evidence type="ECO:0000256" key="4">
    <source>
        <dbReference type="ARBA" id="ARBA00007553"/>
    </source>
</evidence>
<keyword evidence="6" id="KW-0963">Cytoplasm</keyword>
<evidence type="ECO:0000256" key="1">
    <source>
        <dbReference type="ARBA" id="ARBA00001561"/>
    </source>
</evidence>
<evidence type="ECO:0000256" key="6">
    <source>
        <dbReference type="ARBA" id="ARBA00022490"/>
    </source>
</evidence>
<evidence type="ECO:0000313" key="14">
    <source>
        <dbReference type="EMBL" id="MCA6065511.1"/>
    </source>
</evidence>
<evidence type="ECO:0000256" key="2">
    <source>
        <dbReference type="ARBA" id="ARBA00001947"/>
    </source>
</evidence>
<dbReference type="PANTHER" id="PTHR30417">
    <property type="entry name" value="N-ACETYLMURAMOYL-L-ALANINE AMIDASE AMID"/>
    <property type="match status" value="1"/>
</dbReference>